<accession>A0ACB8A129</accession>
<evidence type="ECO:0000313" key="2">
    <source>
        <dbReference type="Proteomes" id="UP000790377"/>
    </source>
</evidence>
<evidence type="ECO:0000313" key="1">
    <source>
        <dbReference type="EMBL" id="KAH7907101.1"/>
    </source>
</evidence>
<gene>
    <name evidence="1" type="ORF">BJ138DRAFT_541460</name>
</gene>
<protein>
    <submittedName>
        <fullName evidence="1">Kinase A anchor protein</fullName>
    </submittedName>
</protein>
<dbReference type="EMBL" id="MU267939">
    <property type="protein sequence ID" value="KAH7907101.1"/>
    <property type="molecule type" value="Genomic_DNA"/>
</dbReference>
<name>A0ACB8A129_9AGAM</name>
<proteinExistence type="predicted"/>
<keyword evidence="1" id="KW-0808">Transferase</keyword>
<dbReference type="Proteomes" id="UP000790377">
    <property type="component" value="Unassembled WGS sequence"/>
</dbReference>
<keyword evidence="2" id="KW-1185">Reference proteome</keyword>
<organism evidence="1 2">
    <name type="scientific">Hygrophoropsis aurantiaca</name>
    <dbReference type="NCBI Taxonomy" id="72124"/>
    <lineage>
        <taxon>Eukaryota</taxon>
        <taxon>Fungi</taxon>
        <taxon>Dikarya</taxon>
        <taxon>Basidiomycota</taxon>
        <taxon>Agaricomycotina</taxon>
        <taxon>Agaricomycetes</taxon>
        <taxon>Agaricomycetidae</taxon>
        <taxon>Boletales</taxon>
        <taxon>Coniophorineae</taxon>
        <taxon>Hygrophoropsidaceae</taxon>
        <taxon>Hygrophoropsis</taxon>
    </lineage>
</organism>
<keyword evidence="1" id="KW-0418">Kinase</keyword>
<reference evidence="1" key="1">
    <citation type="journal article" date="2021" name="New Phytol.">
        <title>Evolutionary innovations through gain and loss of genes in the ectomycorrhizal Boletales.</title>
        <authorList>
            <person name="Wu G."/>
            <person name="Miyauchi S."/>
            <person name="Morin E."/>
            <person name="Kuo A."/>
            <person name="Drula E."/>
            <person name="Varga T."/>
            <person name="Kohler A."/>
            <person name="Feng B."/>
            <person name="Cao Y."/>
            <person name="Lipzen A."/>
            <person name="Daum C."/>
            <person name="Hundley H."/>
            <person name="Pangilinan J."/>
            <person name="Johnson J."/>
            <person name="Barry K."/>
            <person name="LaButti K."/>
            <person name="Ng V."/>
            <person name="Ahrendt S."/>
            <person name="Min B."/>
            <person name="Choi I.G."/>
            <person name="Park H."/>
            <person name="Plett J.M."/>
            <person name="Magnuson J."/>
            <person name="Spatafora J.W."/>
            <person name="Nagy L.G."/>
            <person name="Henrissat B."/>
            <person name="Grigoriev I.V."/>
            <person name="Yang Z.L."/>
            <person name="Xu J."/>
            <person name="Martin F.M."/>
        </authorList>
    </citation>
    <scope>NUCLEOTIDE SEQUENCE</scope>
    <source>
        <strain evidence="1">ATCC 28755</strain>
    </source>
</reference>
<comment type="caution">
    <text evidence="1">The sequence shown here is derived from an EMBL/GenBank/DDBJ whole genome shotgun (WGS) entry which is preliminary data.</text>
</comment>
<sequence length="284" mass="31349">MKASNAGANSSREKNVSTRGHKPHGHASSRGGRPPTKPPLTHFLSLPIGHHPLLRDSISSFTDGLLNASPRIPGLDQSIVIPPRRLHFTLGVMSLTDAVDNSNDDTTHSEAKTLPEALSLLSTLKPRIIEMMQGDSIFAPLNLMNIMKPDDGNPDNAHVLWLGPSFDTEAAQRLRRVGELVFKTFSDAGFIVDRRPLKLHCTLLNTSHRRPRPRGARQPFSYKALLTSRVDQTMIQQPSEQFDYRHPVKVDFGSWEVSEIQICKMGSYGPEGEYVSCGGCSLVP</sequence>